<reference evidence="2 3" key="1">
    <citation type="journal article" date="2015" name="Genome Biol. Evol.">
        <title>Comparative Genomics of a Bacterivorous Green Alga Reveals Evolutionary Causalities and Consequences of Phago-Mixotrophic Mode of Nutrition.</title>
        <authorList>
            <person name="Burns J.A."/>
            <person name="Paasch A."/>
            <person name="Narechania A."/>
            <person name="Kim E."/>
        </authorList>
    </citation>
    <scope>NUCLEOTIDE SEQUENCE [LARGE SCALE GENOMIC DNA]</scope>
    <source>
        <strain evidence="2 3">PLY_AMNH</strain>
    </source>
</reference>
<sequence length="374" mass="39881">GAGSRYPRKPQVPEPARPDAGAAKPDKPDGEIVAVPEEEHVEDVTMASDDREPEPAGEAREMQAEDAEPWWARLRRMLVVPVWDAAGAPLPATLVAAPAVPPADTGCGEHYPAVAESRSARWPALRAATVEGAKARGLSGTGTTEEERVRFQQEGFALIAATAGRSRVVVSTGVAQDLKVEGRGKRGTLVPISHAVLVAGLKKLAEQVGLDLASRSPSQQLRRTSGSPETPDGMIISGPSDLKMSLAKYASPYPGAEFSEVCGKRPRPGHGEGNSSDEIAAAHVSGDPETLHSSTSSFTQELPALLDDLHDSTRQLHNRVFRLRTEYETRMQLICTEIFTLKHWLCEIFSGLAENSGISLGIHSQPPGPPTLGP</sequence>
<name>A0AAE0L6R0_9CHLO</name>
<evidence type="ECO:0000256" key="1">
    <source>
        <dbReference type="SAM" id="MobiDB-lite"/>
    </source>
</evidence>
<protein>
    <submittedName>
        <fullName evidence="2">Uncharacterized protein</fullName>
    </submittedName>
</protein>
<evidence type="ECO:0000313" key="3">
    <source>
        <dbReference type="Proteomes" id="UP001190700"/>
    </source>
</evidence>
<feature type="compositionally biased region" description="Basic and acidic residues" evidence="1">
    <location>
        <begin position="48"/>
        <end position="63"/>
    </location>
</feature>
<feature type="region of interest" description="Disordered" evidence="1">
    <location>
        <begin position="214"/>
        <end position="235"/>
    </location>
</feature>
<evidence type="ECO:0000313" key="2">
    <source>
        <dbReference type="EMBL" id="KAK3273814.1"/>
    </source>
</evidence>
<accession>A0AAE0L6R0</accession>
<keyword evidence="3" id="KW-1185">Reference proteome</keyword>
<organism evidence="2 3">
    <name type="scientific">Cymbomonas tetramitiformis</name>
    <dbReference type="NCBI Taxonomy" id="36881"/>
    <lineage>
        <taxon>Eukaryota</taxon>
        <taxon>Viridiplantae</taxon>
        <taxon>Chlorophyta</taxon>
        <taxon>Pyramimonadophyceae</taxon>
        <taxon>Pyramimonadales</taxon>
        <taxon>Pyramimonadaceae</taxon>
        <taxon>Cymbomonas</taxon>
    </lineage>
</organism>
<dbReference type="EMBL" id="LGRX02008240">
    <property type="protein sequence ID" value="KAK3273814.1"/>
    <property type="molecule type" value="Genomic_DNA"/>
</dbReference>
<feature type="non-terminal residue" evidence="2">
    <location>
        <position position="1"/>
    </location>
</feature>
<dbReference type="AlphaFoldDB" id="A0AAE0L6R0"/>
<proteinExistence type="predicted"/>
<feature type="compositionally biased region" description="Polar residues" evidence="1">
    <location>
        <begin position="215"/>
        <end position="228"/>
    </location>
</feature>
<feature type="region of interest" description="Disordered" evidence="1">
    <location>
        <begin position="1"/>
        <end position="65"/>
    </location>
</feature>
<gene>
    <name evidence="2" type="ORF">CYMTET_17967</name>
</gene>
<dbReference type="Proteomes" id="UP001190700">
    <property type="component" value="Unassembled WGS sequence"/>
</dbReference>
<comment type="caution">
    <text evidence="2">The sequence shown here is derived from an EMBL/GenBank/DDBJ whole genome shotgun (WGS) entry which is preliminary data.</text>
</comment>